<sequence length="242" mass="27868">MEIRALIIDDEPLARNVILEYSKRINNLTIVGTCEDAVQAIEILGNTKIDLLFLDINMPMLSGISFLKTLKNPPLVIFTTAYTEYALESYELNATDYLKKPFSFERFLKAMNKVCEQLSLMQAQHKKEGIENKAAPDGYIFIKANKKTYKVNFKDILYVEGLGDYIKIQLRGQHIVTNLTMKKMYDILPSGCFYRIHKSFIISLDNIETIEGNMVQVNKVKLPVGNSYRQDFFQIINKWFPG</sequence>
<dbReference type="InterPro" id="IPR011006">
    <property type="entry name" value="CheY-like_superfamily"/>
</dbReference>
<accession>A0A3B0TZF2</accession>
<dbReference type="EMBL" id="UOEP01000205">
    <property type="protein sequence ID" value="VAW24151.1"/>
    <property type="molecule type" value="Genomic_DNA"/>
</dbReference>
<feature type="domain" description="Response regulatory" evidence="1">
    <location>
        <begin position="4"/>
        <end position="115"/>
    </location>
</feature>
<dbReference type="SMART" id="SM00850">
    <property type="entry name" value="LytTR"/>
    <property type="match status" value="1"/>
</dbReference>
<evidence type="ECO:0000259" key="2">
    <source>
        <dbReference type="PROSITE" id="PS50930"/>
    </source>
</evidence>
<proteinExistence type="predicted"/>
<evidence type="ECO:0000313" key="3">
    <source>
        <dbReference type="EMBL" id="VAW24151.1"/>
    </source>
</evidence>
<dbReference type="PANTHER" id="PTHR37299">
    <property type="entry name" value="TRANSCRIPTIONAL REGULATOR-RELATED"/>
    <property type="match status" value="1"/>
</dbReference>
<feature type="domain" description="HTH LytTR-type" evidence="2">
    <location>
        <begin position="140"/>
        <end position="238"/>
    </location>
</feature>
<dbReference type="Pfam" id="PF04397">
    <property type="entry name" value="LytTR"/>
    <property type="match status" value="1"/>
</dbReference>
<dbReference type="PROSITE" id="PS50930">
    <property type="entry name" value="HTH_LYTTR"/>
    <property type="match status" value="1"/>
</dbReference>
<reference evidence="3" key="1">
    <citation type="submission" date="2018-06" db="EMBL/GenBank/DDBJ databases">
        <authorList>
            <person name="Zhirakovskaya E."/>
        </authorList>
    </citation>
    <scope>NUCLEOTIDE SEQUENCE</scope>
</reference>
<dbReference type="AlphaFoldDB" id="A0A3B0TZF2"/>
<gene>
    <name evidence="3" type="ORF">MNBD_BACTEROID01-2644</name>
</gene>
<dbReference type="Gene3D" id="2.40.50.1020">
    <property type="entry name" value="LytTr DNA-binding domain"/>
    <property type="match status" value="1"/>
</dbReference>
<dbReference type="Pfam" id="PF00072">
    <property type="entry name" value="Response_reg"/>
    <property type="match status" value="1"/>
</dbReference>
<organism evidence="3">
    <name type="scientific">hydrothermal vent metagenome</name>
    <dbReference type="NCBI Taxonomy" id="652676"/>
    <lineage>
        <taxon>unclassified sequences</taxon>
        <taxon>metagenomes</taxon>
        <taxon>ecological metagenomes</taxon>
    </lineage>
</organism>
<dbReference type="SUPFAM" id="SSF52172">
    <property type="entry name" value="CheY-like"/>
    <property type="match status" value="1"/>
</dbReference>
<dbReference type="InterPro" id="IPR007492">
    <property type="entry name" value="LytTR_DNA-bd_dom"/>
</dbReference>
<dbReference type="PANTHER" id="PTHR37299:SF1">
    <property type="entry name" value="STAGE 0 SPORULATION PROTEIN A HOMOLOG"/>
    <property type="match status" value="1"/>
</dbReference>
<dbReference type="InterPro" id="IPR001789">
    <property type="entry name" value="Sig_transdc_resp-reg_receiver"/>
</dbReference>
<name>A0A3B0TZF2_9ZZZZ</name>
<dbReference type="SMART" id="SM00448">
    <property type="entry name" value="REC"/>
    <property type="match status" value="1"/>
</dbReference>
<dbReference type="GO" id="GO:0003677">
    <property type="term" value="F:DNA binding"/>
    <property type="evidence" value="ECO:0007669"/>
    <property type="project" value="InterPro"/>
</dbReference>
<evidence type="ECO:0000259" key="1">
    <source>
        <dbReference type="PROSITE" id="PS50110"/>
    </source>
</evidence>
<dbReference type="Gene3D" id="3.40.50.2300">
    <property type="match status" value="1"/>
</dbReference>
<protein>
    <submittedName>
        <fullName evidence="3">Two-component transcriptional response regulator, LuxR family</fullName>
    </submittedName>
</protein>
<dbReference type="InterPro" id="IPR046947">
    <property type="entry name" value="LytR-like"/>
</dbReference>
<dbReference type="GO" id="GO:0000156">
    <property type="term" value="F:phosphorelay response regulator activity"/>
    <property type="evidence" value="ECO:0007669"/>
    <property type="project" value="InterPro"/>
</dbReference>
<dbReference type="PROSITE" id="PS50110">
    <property type="entry name" value="RESPONSE_REGULATORY"/>
    <property type="match status" value="1"/>
</dbReference>